<evidence type="ECO:0000256" key="8">
    <source>
        <dbReference type="ARBA" id="ARBA00049047"/>
    </source>
</evidence>
<keyword evidence="5" id="KW-0822">Tryptophan biosynthesis</keyword>
<keyword evidence="10" id="KW-1185">Reference proteome</keyword>
<protein>
    <recommendedName>
        <fullName evidence="3">tryptophan synthase</fullName>
        <ecNumber evidence="3">4.2.1.20</ecNumber>
    </recommendedName>
</protein>
<comment type="subunit">
    <text evidence="2">Tetramer of two alpha and two beta chains.</text>
</comment>
<name>A0A0C3NV67_PISTI</name>
<accession>A0A0C3NV67</accession>
<evidence type="ECO:0000256" key="5">
    <source>
        <dbReference type="ARBA" id="ARBA00022822"/>
    </source>
</evidence>
<organism evidence="9 10">
    <name type="scientific">Pisolithus tinctorius Marx 270</name>
    <dbReference type="NCBI Taxonomy" id="870435"/>
    <lineage>
        <taxon>Eukaryota</taxon>
        <taxon>Fungi</taxon>
        <taxon>Dikarya</taxon>
        <taxon>Basidiomycota</taxon>
        <taxon>Agaricomycotina</taxon>
        <taxon>Agaricomycetes</taxon>
        <taxon>Agaricomycetidae</taxon>
        <taxon>Boletales</taxon>
        <taxon>Sclerodermatineae</taxon>
        <taxon>Pisolithaceae</taxon>
        <taxon>Pisolithus</taxon>
    </lineage>
</organism>
<feature type="non-terminal residue" evidence="9">
    <location>
        <position position="1"/>
    </location>
</feature>
<gene>
    <name evidence="9" type="ORF">M404DRAFT_64378</name>
</gene>
<keyword evidence="6" id="KW-0057">Aromatic amino acid biosynthesis</keyword>
<evidence type="ECO:0000256" key="7">
    <source>
        <dbReference type="ARBA" id="ARBA00023239"/>
    </source>
</evidence>
<dbReference type="OrthoDB" id="10050244at2759"/>
<dbReference type="PANTHER" id="PTHR43406:SF1">
    <property type="entry name" value="TRYPTOPHAN SYNTHASE ALPHA CHAIN, CHLOROPLASTIC"/>
    <property type="match status" value="1"/>
</dbReference>
<dbReference type="SUPFAM" id="SSF51366">
    <property type="entry name" value="Ribulose-phoshate binding barrel"/>
    <property type="match status" value="1"/>
</dbReference>
<dbReference type="InParanoid" id="A0A0C3NV67"/>
<reference evidence="10" key="2">
    <citation type="submission" date="2015-01" db="EMBL/GenBank/DDBJ databases">
        <title>Evolutionary Origins and Diversification of the Mycorrhizal Mutualists.</title>
        <authorList>
            <consortium name="DOE Joint Genome Institute"/>
            <consortium name="Mycorrhizal Genomics Consortium"/>
            <person name="Kohler A."/>
            <person name="Kuo A."/>
            <person name="Nagy L.G."/>
            <person name="Floudas D."/>
            <person name="Copeland A."/>
            <person name="Barry K.W."/>
            <person name="Cichocki N."/>
            <person name="Veneault-Fourrey C."/>
            <person name="LaButti K."/>
            <person name="Lindquist E.A."/>
            <person name="Lipzen A."/>
            <person name="Lundell T."/>
            <person name="Morin E."/>
            <person name="Murat C."/>
            <person name="Riley R."/>
            <person name="Ohm R."/>
            <person name="Sun H."/>
            <person name="Tunlid A."/>
            <person name="Henrissat B."/>
            <person name="Grigoriev I.V."/>
            <person name="Hibbett D.S."/>
            <person name="Martin F."/>
        </authorList>
    </citation>
    <scope>NUCLEOTIDE SEQUENCE [LARGE SCALE GENOMIC DNA]</scope>
    <source>
        <strain evidence="10">Marx 270</strain>
    </source>
</reference>
<evidence type="ECO:0000256" key="2">
    <source>
        <dbReference type="ARBA" id="ARBA00011270"/>
    </source>
</evidence>
<dbReference type="STRING" id="870435.A0A0C3NV67"/>
<dbReference type="Proteomes" id="UP000054217">
    <property type="component" value="Unassembled WGS sequence"/>
</dbReference>
<reference evidence="9 10" key="1">
    <citation type="submission" date="2014-04" db="EMBL/GenBank/DDBJ databases">
        <authorList>
            <consortium name="DOE Joint Genome Institute"/>
            <person name="Kuo A."/>
            <person name="Kohler A."/>
            <person name="Costa M.D."/>
            <person name="Nagy L.G."/>
            <person name="Floudas D."/>
            <person name="Copeland A."/>
            <person name="Barry K.W."/>
            <person name="Cichocki N."/>
            <person name="Veneault-Fourrey C."/>
            <person name="LaButti K."/>
            <person name="Lindquist E.A."/>
            <person name="Lipzen A."/>
            <person name="Lundell T."/>
            <person name="Morin E."/>
            <person name="Murat C."/>
            <person name="Sun H."/>
            <person name="Tunlid A."/>
            <person name="Henrissat B."/>
            <person name="Grigoriev I.V."/>
            <person name="Hibbett D.S."/>
            <person name="Martin F."/>
            <person name="Nordberg H.P."/>
            <person name="Cantor M.N."/>
            <person name="Hua S.X."/>
        </authorList>
    </citation>
    <scope>NUCLEOTIDE SEQUENCE [LARGE SCALE GENOMIC DNA]</scope>
    <source>
        <strain evidence="9 10">Marx 270</strain>
    </source>
</reference>
<dbReference type="Gene3D" id="3.20.20.70">
    <property type="entry name" value="Aldolase class I"/>
    <property type="match status" value="1"/>
</dbReference>
<comment type="pathway">
    <text evidence="1">Amino-acid biosynthesis; L-tryptophan biosynthesis; L-tryptophan from chorismate: step 5/5.</text>
</comment>
<dbReference type="UniPathway" id="UPA00035">
    <property type="reaction ID" value="UER00044"/>
</dbReference>
<dbReference type="Pfam" id="PF00290">
    <property type="entry name" value="Trp_syntA"/>
    <property type="match status" value="1"/>
</dbReference>
<feature type="non-terminal residue" evidence="9">
    <location>
        <position position="112"/>
    </location>
</feature>
<dbReference type="PANTHER" id="PTHR43406">
    <property type="entry name" value="TRYPTOPHAN SYNTHASE, ALPHA CHAIN"/>
    <property type="match status" value="1"/>
</dbReference>
<dbReference type="InterPro" id="IPR011060">
    <property type="entry name" value="RibuloseP-bd_barrel"/>
</dbReference>
<dbReference type="InterPro" id="IPR002028">
    <property type="entry name" value="Trp_synthase_suA"/>
</dbReference>
<evidence type="ECO:0000256" key="6">
    <source>
        <dbReference type="ARBA" id="ARBA00023141"/>
    </source>
</evidence>
<proteinExistence type="predicted"/>
<dbReference type="GO" id="GO:0005829">
    <property type="term" value="C:cytosol"/>
    <property type="evidence" value="ECO:0007669"/>
    <property type="project" value="TreeGrafter"/>
</dbReference>
<evidence type="ECO:0000313" key="10">
    <source>
        <dbReference type="Proteomes" id="UP000054217"/>
    </source>
</evidence>
<evidence type="ECO:0000256" key="1">
    <source>
        <dbReference type="ARBA" id="ARBA00004733"/>
    </source>
</evidence>
<keyword evidence="7" id="KW-0456">Lyase</keyword>
<dbReference type="InterPro" id="IPR013785">
    <property type="entry name" value="Aldolase_TIM"/>
</dbReference>
<keyword evidence="4" id="KW-0028">Amino-acid biosynthesis</keyword>
<comment type="catalytic activity">
    <reaction evidence="8">
        <text>(1S,2R)-1-C-(indol-3-yl)glycerol 3-phosphate + L-serine = D-glyceraldehyde 3-phosphate + L-tryptophan + H2O</text>
        <dbReference type="Rhea" id="RHEA:10532"/>
        <dbReference type="ChEBI" id="CHEBI:15377"/>
        <dbReference type="ChEBI" id="CHEBI:33384"/>
        <dbReference type="ChEBI" id="CHEBI:57912"/>
        <dbReference type="ChEBI" id="CHEBI:58866"/>
        <dbReference type="ChEBI" id="CHEBI:59776"/>
        <dbReference type="EC" id="4.2.1.20"/>
    </reaction>
</comment>
<evidence type="ECO:0000256" key="4">
    <source>
        <dbReference type="ARBA" id="ARBA00022605"/>
    </source>
</evidence>
<dbReference type="AlphaFoldDB" id="A0A0C3NV67"/>
<dbReference type="EMBL" id="KN832008">
    <property type="protein sequence ID" value="KIN99108.1"/>
    <property type="molecule type" value="Genomic_DNA"/>
</dbReference>
<evidence type="ECO:0000256" key="3">
    <source>
        <dbReference type="ARBA" id="ARBA00012043"/>
    </source>
</evidence>
<evidence type="ECO:0000313" key="9">
    <source>
        <dbReference type="EMBL" id="KIN99108.1"/>
    </source>
</evidence>
<sequence length="112" mass="11977">LSYVPLIAPSTSLHRLPHLVSVADSFIYVVLRMETTGSSGKGFVNNKLPDIIARIRKHTSVRLAAGFGVATHVHFDAVVEAGTDGVFIGSRIVSLIRESPAGQVPQVVENLC</sequence>
<dbReference type="HOGENOM" id="CLU_138080_0_0_1"/>
<dbReference type="EC" id="4.2.1.20" evidence="3"/>
<dbReference type="GO" id="GO:0004834">
    <property type="term" value="F:tryptophan synthase activity"/>
    <property type="evidence" value="ECO:0007669"/>
    <property type="project" value="UniProtKB-EC"/>
</dbReference>